<feature type="transmembrane region" description="Helical" evidence="1">
    <location>
        <begin position="128"/>
        <end position="152"/>
    </location>
</feature>
<organism evidence="3 4">
    <name type="scientific">Polyporus arcularius HHB13444</name>
    <dbReference type="NCBI Taxonomy" id="1314778"/>
    <lineage>
        <taxon>Eukaryota</taxon>
        <taxon>Fungi</taxon>
        <taxon>Dikarya</taxon>
        <taxon>Basidiomycota</taxon>
        <taxon>Agaricomycotina</taxon>
        <taxon>Agaricomycetes</taxon>
        <taxon>Polyporales</taxon>
        <taxon>Polyporaceae</taxon>
        <taxon>Polyporus</taxon>
    </lineage>
</organism>
<dbReference type="PANTHER" id="PTHR40465">
    <property type="entry name" value="CHROMOSOME 1, WHOLE GENOME SHOTGUN SEQUENCE"/>
    <property type="match status" value="1"/>
</dbReference>
<evidence type="ECO:0000256" key="1">
    <source>
        <dbReference type="SAM" id="Phobius"/>
    </source>
</evidence>
<proteinExistence type="predicted"/>
<dbReference type="AlphaFoldDB" id="A0A5C3PX69"/>
<keyword evidence="4" id="KW-1185">Reference proteome</keyword>
<feature type="transmembrane region" description="Helical" evidence="1">
    <location>
        <begin position="235"/>
        <end position="256"/>
    </location>
</feature>
<dbReference type="PANTHER" id="PTHR40465:SF1">
    <property type="entry name" value="DUF6534 DOMAIN-CONTAINING PROTEIN"/>
    <property type="match status" value="1"/>
</dbReference>
<feature type="transmembrane region" description="Helical" evidence="1">
    <location>
        <begin position="95"/>
        <end position="116"/>
    </location>
</feature>
<dbReference type="InterPro" id="IPR045339">
    <property type="entry name" value="DUF6534"/>
</dbReference>
<keyword evidence="1" id="KW-0472">Membrane</keyword>
<evidence type="ECO:0000313" key="4">
    <source>
        <dbReference type="Proteomes" id="UP000308197"/>
    </source>
</evidence>
<reference evidence="3 4" key="1">
    <citation type="journal article" date="2019" name="Nat. Ecol. Evol.">
        <title>Megaphylogeny resolves global patterns of mushroom evolution.</title>
        <authorList>
            <person name="Varga T."/>
            <person name="Krizsan K."/>
            <person name="Foldi C."/>
            <person name="Dima B."/>
            <person name="Sanchez-Garcia M."/>
            <person name="Sanchez-Ramirez S."/>
            <person name="Szollosi G.J."/>
            <person name="Szarkandi J.G."/>
            <person name="Papp V."/>
            <person name="Albert L."/>
            <person name="Andreopoulos W."/>
            <person name="Angelini C."/>
            <person name="Antonin V."/>
            <person name="Barry K.W."/>
            <person name="Bougher N.L."/>
            <person name="Buchanan P."/>
            <person name="Buyck B."/>
            <person name="Bense V."/>
            <person name="Catcheside P."/>
            <person name="Chovatia M."/>
            <person name="Cooper J."/>
            <person name="Damon W."/>
            <person name="Desjardin D."/>
            <person name="Finy P."/>
            <person name="Geml J."/>
            <person name="Haridas S."/>
            <person name="Hughes K."/>
            <person name="Justo A."/>
            <person name="Karasinski D."/>
            <person name="Kautmanova I."/>
            <person name="Kiss B."/>
            <person name="Kocsube S."/>
            <person name="Kotiranta H."/>
            <person name="LaButti K.M."/>
            <person name="Lechner B.E."/>
            <person name="Liimatainen K."/>
            <person name="Lipzen A."/>
            <person name="Lukacs Z."/>
            <person name="Mihaltcheva S."/>
            <person name="Morgado L.N."/>
            <person name="Niskanen T."/>
            <person name="Noordeloos M.E."/>
            <person name="Ohm R.A."/>
            <person name="Ortiz-Santana B."/>
            <person name="Ovrebo C."/>
            <person name="Racz N."/>
            <person name="Riley R."/>
            <person name="Savchenko A."/>
            <person name="Shiryaev A."/>
            <person name="Soop K."/>
            <person name="Spirin V."/>
            <person name="Szebenyi C."/>
            <person name="Tomsovsky M."/>
            <person name="Tulloss R.E."/>
            <person name="Uehling J."/>
            <person name="Grigoriev I.V."/>
            <person name="Vagvolgyi C."/>
            <person name="Papp T."/>
            <person name="Martin F.M."/>
            <person name="Miettinen O."/>
            <person name="Hibbett D.S."/>
            <person name="Nagy L.G."/>
        </authorList>
    </citation>
    <scope>NUCLEOTIDE SEQUENCE [LARGE SCALE GENOMIC DNA]</scope>
    <source>
        <strain evidence="3 4">HHB13444</strain>
    </source>
</reference>
<dbReference type="InParanoid" id="A0A5C3PX69"/>
<protein>
    <recommendedName>
        <fullName evidence="2">DUF6534 domain-containing protein</fullName>
    </recommendedName>
</protein>
<keyword evidence="1" id="KW-0812">Transmembrane</keyword>
<dbReference type="EMBL" id="ML210998">
    <property type="protein sequence ID" value="TFK92478.1"/>
    <property type="molecule type" value="Genomic_DNA"/>
</dbReference>
<evidence type="ECO:0000259" key="2">
    <source>
        <dbReference type="Pfam" id="PF20152"/>
    </source>
</evidence>
<dbReference type="Proteomes" id="UP000308197">
    <property type="component" value="Unassembled WGS sequence"/>
</dbReference>
<feature type="domain" description="DUF6534" evidence="2">
    <location>
        <begin position="176"/>
        <end position="261"/>
    </location>
</feature>
<feature type="transmembrane region" description="Helical" evidence="1">
    <location>
        <begin position="20"/>
        <end position="43"/>
    </location>
</feature>
<accession>A0A5C3PX69</accession>
<gene>
    <name evidence="3" type="ORF">K466DRAFT_650448</name>
</gene>
<name>A0A5C3PX69_9APHY</name>
<evidence type="ECO:0000313" key="3">
    <source>
        <dbReference type="EMBL" id="TFK92478.1"/>
    </source>
</evidence>
<sequence>MNAVPSPPTDLPAMDNTVGAWLIGTLIGLILQGVGYSQAYHYFRLYPHDSRWLKTLVLLVTAVETVNSAVAMHASYHDLVTIYGSSAIFTDTPSWSIKLLPAPAGLVAALTQLFFARRIYKLDRRFRLIAIIAGSLVVAFSGCLIAVTALVWNAPDTTTSLQYSWLVSTGCGLIFAGDSLLTMSLIYILRRHRGGFVRTDSMLDVIIMYAVSSGLIICISNALSVAFAATWPENLVYSGNVIVATKLYSNTFLVSLNARKSLAKRGVMMVDAESMQFTFNIMKLTSGQTDRPTGLQRINVPFIERHNHDLSAAQSGSTAIEMEVMPDNLDIASDTVNVAHFAREDSRGGKDPIHIA</sequence>
<feature type="transmembrane region" description="Helical" evidence="1">
    <location>
        <begin position="55"/>
        <end position="75"/>
    </location>
</feature>
<dbReference type="Pfam" id="PF20152">
    <property type="entry name" value="DUF6534"/>
    <property type="match status" value="1"/>
</dbReference>
<feature type="transmembrane region" description="Helical" evidence="1">
    <location>
        <begin position="201"/>
        <end position="229"/>
    </location>
</feature>
<feature type="transmembrane region" description="Helical" evidence="1">
    <location>
        <begin position="164"/>
        <end position="189"/>
    </location>
</feature>
<keyword evidence="1" id="KW-1133">Transmembrane helix</keyword>